<evidence type="ECO:0000256" key="11">
    <source>
        <dbReference type="PROSITE-ProRule" id="PRU01360"/>
    </source>
</evidence>
<keyword evidence="18" id="KW-1185">Reference proteome</keyword>
<dbReference type="GO" id="GO:0006826">
    <property type="term" value="P:iron ion transport"/>
    <property type="evidence" value="ECO:0007669"/>
    <property type="project" value="UniProtKB-KW"/>
</dbReference>
<evidence type="ECO:0000259" key="16">
    <source>
        <dbReference type="Pfam" id="PF07715"/>
    </source>
</evidence>
<keyword evidence="4" id="KW-0410">Iron transport</keyword>
<dbReference type="InterPro" id="IPR039426">
    <property type="entry name" value="TonB-dep_rcpt-like"/>
</dbReference>
<evidence type="ECO:0000256" key="4">
    <source>
        <dbReference type="ARBA" id="ARBA00022496"/>
    </source>
</evidence>
<keyword evidence="8 12" id="KW-0798">TonB box</keyword>
<dbReference type="PROSITE" id="PS52016">
    <property type="entry name" value="TONB_DEPENDENT_REC_3"/>
    <property type="match status" value="1"/>
</dbReference>
<keyword evidence="17" id="KW-0675">Receptor</keyword>
<feature type="chain" id="PRO_5040963765" evidence="14">
    <location>
        <begin position="23"/>
        <end position="795"/>
    </location>
</feature>
<dbReference type="RefSeq" id="WP_263545705.1">
    <property type="nucleotide sequence ID" value="NZ_JAOVZO020000017.1"/>
</dbReference>
<evidence type="ECO:0000256" key="7">
    <source>
        <dbReference type="ARBA" id="ARBA00023065"/>
    </source>
</evidence>
<keyword evidence="2 11" id="KW-0813">Transport</keyword>
<comment type="subcellular location">
    <subcellularLocation>
        <location evidence="1 11">Cell outer membrane</location>
        <topology evidence="1 11">Multi-pass membrane protein</topology>
    </subcellularLocation>
</comment>
<dbReference type="EMBL" id="JAOVZO020000017">
    <property type="protein sequence ID" value="MDC8013498.1"/>
    <property type="molecule type" value="Genomic_DNA"/>
</dbReference>
<dbReference type="Pfam" id="PF07715">
    <property type="entry name" value="Plug"/>
    <property type="match status" value="1"/>
</dbReference>
<dbReference type="AlphaFoldDB" id="A0A9X4BIE1"/>
<evidence type="ECO:0000256" key="8">
    <source>
        <dbReference type="ARBA" id="ARBA00023077"/>
    </source>
</evidence>
<sequence length="795" mass="84704">MRTQYLVLAILAVLCANGTVRAADVAAGPAETESDPASAGADTPADAPATAPNETKQPARLESITVTAQRREEDPQKIPVAVAVVSGDALERVNATDISNLTAIVPSVSFSAGNELRNNSIRVRGVGTDVFSTGVEASVSTVVDGVVLQRPGSAFSDLGDIERVEVLRGPQGTLFGKNSSAGVINVVTRAPDFDRQGGEMSATIAQDNEYRVNGSASGPLSDTVAYRFAGFYRTQDGNVTNRANGDTVNDQEAYGFRGKLAWKPGESPLEVLFSADYSKLDARCCALPLTVASNNPRAVPTGTPVGPGNDEVNNDVDPFVHQKNYGASITADWTFGDYTLTSITAYRRFENVSDVDLDNTPGRFIRQNFNIESSTTRTQELRLTSPTGGVLDYVLGAYWFDGSAYNFLDRRGLNIGAVGTINPDGSIVPLVPGDDAILTGNSVVDTRNVSAFGQANWHLSDALTLTGGLRHLWENQRLRFVRPVAGYFNGSNQAPTNPAFGPVVGNYDDSATIGKASVTYRFAPKVTGYVSYSTGYKSEGLAATLGLSAAQFARLPAPAETSKLVEAGLKTQFFDNRLLLNVTGFRTRFDDYQAQTFNSAAGLVVLTSAGGVAVDGVEVEFTIYPFDYFSLTGGATFLDARFIDVPNGPCYTGQTAAQGCAPATPGGPAVQNLDGKPFVNAPDRRYVLSGRYQAPLSGDVDGYVQADLRWQSDVVFDISQNPNLRQGSYGVADLSFGLDFSGGQYEVGLFVKNLFDKQYAAGMMAVGTAGGANAYAQQIPRDFRRYAGVTFRARF</sequence>
<feature type="domain" description="TonB-dependent receptor-like beta-barrel" evidence="15">
    <location>
        <begin position="308"/>
        <end position="754"/>
    </location>
</feature>
<dbReference type="Pfam" id="PF00593">
    <property type="entry name" value="TonB_dep_Rec_b-barrel"/>
    <property type="match status" value="1"/>
</dbReference>
<keyword evidence="3 11" id="KW-1134">Transmembrane beta strand</keyword>
<evidence type="ECO:0000256" key="1">
    <source>
        <dbReference type="ARBA" id="ARBA00004571"/>
    </source>
</evidence>
<evidence type="ECO:0000313" key="18">
    <source>
        <dbReference type="Proteomes" id="UP001139971"/>
    </source>
</evidence>
<proteinExistence type="inferred from homology"/>
<keyword evidence="5 11" id="KW-0812">Transmembrane</keyword>
<gene>
    <name evidence="17" type="ORF">OD750_013215</name>
</gene>
<comment type="caution">
    <text evidence="17">The sequence shown here is derived from an EMBL/GenBank/DDBJ whole genome shotgun (WGS) entry which is preliminary data.</text>
</comment>
<dbReference type="SUPFAM" id="SSF56935">
    <property type="entry name" value="Porins"/>
    <property type="match status" value="1"/>
</dbReference>
<dbReference type="Proteomes" id="UP001139971">
    <property type="component" value="Unassembled WGS sequence"/>
</dbReference>
<evidence type="ECO:0000256" key="14">
    <source>
        <dbReference type="SAM" id="SignalP"/>
    </source>
</evidence>
<organism evidence="17 18">
    <name type="scientific">Tahibacter soli</name>
    <dbReference type="NCBI Taxonomy" id="2983605"/>
    <lineage>
        <taxon>Bacteria</taxon>
        <taxon>Pseudomonadati</taxon>
        <taxon>Pseudomonadota</taxon>
        <taxon>Gammaproteobacteria</taxon>
        <taxon>Lysobacterales</taxon>
        <taxon>Rhodanobacteraceae</taxon>
        <taxon>Tahibacter</taxon>
    </lineage>
</organism>
<feature type="signal peptide" evidence="14">
    <location>
        <begin position="1"/>
        <end position="22"/>
    </location>
</feature>
<evidence type="ECO:0000259" key="15">
    <source>
        <dbReference type="Pfam" id="PF00593"/>
    </source>
</evidence>
<evidence type="ECO:0000256" key="13">
    <source>
        <dbReference type="SAM" id="MobiDB-lite"/>
    </source>
</evidence>
<keyword evidence="9 11" id="KW-0472">Membrane</keyword>
<dbReference type="PANTHER" id="PTHR32552">
    <property type="entry name" value="FERRICHROME IRON RECEPTOR-RELATED"/>
    <property type="match status" value="1"/>
</dbReference>
<dbReference type="Gene3D" id="2.40.170.20">
    <property type="entry name" value="TonB-dependent receptor, beta-barrel domain"/>
    <property type="match status" value="1"/>
</dbReference>
<evidence type="ECO:0000256" key="6">
    <source>
        <dbReference type="ARBA" id="ARBA00023004"/>
    </source>
</evidence>
<comment type="similarity">
    <text evidence="11 12">Belongs to the TonB-dependent receptor family.</text>
</comment>
<dbReference type="InterPro" id="IPR012910">
    <property type="entry name" value="Plug_dom"/>
</dbReference>
<keyword evidence="6" id="KW-0408">Iron</keyword>
<protein>
    <submittedName>
        <fullName evidence="17">TonB-dependent receptor</fullName>
    </submittedName>
</protein>
<evidence type="ECO:0000313" key="17">
    <source>
        <dbReference type="EMBL" id="MDC8013498.1"/>
    </source>
</evidence>
<evidence type="ECO:0000256" key="9">
    <source>
        <dbReference type="ARBA" id="ARBA00023136"/>
    </source>
</evidence>
<evidence type="ECO:0000256" key="3">
    <source>
        <dbReference type="ARBA" id="ARBA00022452"/>
    </source>
</evidence>
<keyword evidence="10 11" id="KW-0998">Cell outer membrane</keyword>
<dbReference type="PANTHER" id="PTHR32552:SF81">
    <property type="entry name" value="TONB-DEPENDENT OUTER MEMBRANE RECEPTOR"/>
    <property type="match status" value="1"/>
</dbReference>
<evidence type="ECO:0000256" key="5">
    <source>
        <dbReference type="ARBA" id="ARBA00022692"/>
    </source>
</evidence>
<evidence type="ECO:0000256" key="10">
    <source>
        <dbReference type="ARBA" id="ARBA00023237"/>
    </source>
</evidence>
<dbReference type="CDD" id="cd01347">
    <property type="entry name" value="ligand_gated_channel"/>
    <property type="match status" value="1"/>
</dbReference>
<accession>A0A9X4BIE1</accession>
<feature type="domain" description="TonB-dependent receptor plug" evidence="16">
    <location>
        <begin position="75"/>
        <end position="183"/>
    </location>
</feature>
<feature type="region of interest" description="Disordered" evidence="13">
    <location>
        <begin position="27"/>
        <end position="60"/>
    </location>
</feature>
<evidence type="ECO:0000256" key="2">
    <source>
        <dbReference type="ARBA" id="ARBA00022448"/>
    </source>
</evidence>
<dbReference type="InterPro" id="IPR036942">
    <property type="entry name" value="Beta-barrel_TonB_sf"/>
</dbReference>
<keyword evidence="14" id="KW-0732">Signal</keyword>
<dbReference type="InterPro" id="IPR000531">
    <property type="entry name" value="Beta-barrel_TonB"/>
</dbReference>
<reference evidence="17" key="1">
    <citation type="submission" date="2023-02" db="EMBL/GenBank/DDBJ databases">
        <title>Tahibacter soli sp. nov. isolated from soil.</title>
        <authorList>
            <person name="Baek J.H."/>
            <person name="Lee J.K."/>
            <person name="Choi D.G."/>
            <person name="Jeon C.O."/>
        </authorList>
    </citation>
    <scope>NUCLEOTIDE SEQUENCE</scope>
    <source>
        <strain evidence="17">BL</strain>
    </source>
</reference>
<dbReference type="GO" id="GO:0009279">
    <property type="term" value="C:cell outer membrane"/>
    <property type="evidence" value="ECO:0007669"/>
    <property type="project" value="UniProtKB-SubCell"/>
</dbReference>
<name>A0A9X4BIE1_9GAMM</name>
<keyword evidence="7" id="KW-0406">Ion transport</keyword>
<feature type="compositionally biased region" description="Low complexity" evidence="13">
    <location>
        <begin position="35"/>
        <end position="52"/>
    </location>
</feature>
<evidence type="ECO:0000256" key="12">
    <source>
        <dbReference type="RuleBase" id="RU003357"/>
    </source>
</evidence>